<organism evidence="1 2">
    <name type="scientific">Runella aurantiaca</name>
    <dbReference type="NCBI Taxonomy" id="2282308"/>
    <lineage>
        <taxon>Bacteria</taxon>
        <taxon>Pseudomonadati</taxon>
        <taxon>Bacteroidota</taxon>
        <taxon>Cytophagia</taxon>
        <taxon>Cytophagales</taxon>
        <taxon>Spirosomataceae</taxon>
        <taxon>Runella</taxon>
    </lineage>
</organism>
<keyword evidence="1" id="KW-0645">Protease</keyword>
<keyword evidence="1" id="KW-0378">Hydrolase</keyword>
<dbReference type="Gene3D" id="2.60.40.1120">
    <property type="entry name" value="Carboxypeptidase-like, regulatory domain"/>
    <property type="match status" value="1"/>
</dbReference>
<proteinExistence type="predicted"/>
<name>A0A369I287_9BACT</name>
<dbReference type="GO" id="GO:0004180">
    <property type="term" value="F:carboxypeptidase activity"/>
    <property type="evidence" value="ECO:0007669"/>
    <property type="project" value="UniProtKB-KW"/>
</dbReference>
<reference evidence="1 2" key="1">
    <citation type="submission" date="2018-07" db="EMBL/GenBank/DDBJ databases">
        <title>Genome analysis of Runella aurantiaca.</title>
        <authorList>
            <person name="Yang X."/>
        </authorList>
    </citation>
    <scope>NUCLEOTIDE SEQUENCE [LARGE SCALE GENOMIC DNA]</scope>
    <source>
        <strain evidence="1 2">YX9</strain>
    </source>
</reference>
<dbReference type="InterPro" id="IPR008969">
    <property type="entry name" value="CarboxyPept-like_regulatory"/>
</dbReference>
<gene>
    <name evidence="1" type="ORF">DVG78_28180</name>
</gene>
<dbReference type="RefSeq" id="WP_114464350.1">
    <property type="nucleotide sequence ID" value="NZ_QPIW01000040.1"/>
</dbReference>
<dbReference type="AlphaFoldDB" id="A0A369I287"/>
<dbReference type="Proteomes" id="UP000253141">
    <property type="component" value="Unassembled WGS sequence"/>
</dbReference>
<dbReference type="SUPFAM" id="SSF49464">
    <property type="entry name" value="Carboxypeptidase regulatory domain-like"/>
    <property type="match status" value="1"/>
</dbReference>
<comment type="caution">
    <text evidence="1">The sequence shown here is derived from an EMBL/GenBank/DDBJ whole genome shotgun (WGS) entry which is preliminary data.</text>
</comment>
<evidence type="ECO:0000313" key="2">
    <source>
        <dbReference type="Proteomes" id="UP000253141"/>
    </source>
</evidence>
<keyword evidence="1" id="KW-0121">Carboxypeptidase</keyword>
<keyword evidence="2" id="KW-1185">Reference proteome</keyword>
<accession>A0A369I287</accession>
<dbReference type="EMBL" id="QPIW01000040">
    <property type="protein sequence ID" value="RDB02597.1"/>
    <property type="molecule type" value="Genomic_DNA"/>
</dbReference>
<dbReference type="OrthoDB" id="939978at2"/>
<sequence>MISLLNSNILIILACQILFSSCTIFDEEPASTTSKKGHLVGKVLDDQDKPLQGVQVVADNNWLYNSNLVGITNADGTYSIKLPAAASTYTASAEIKTNYNGIAYKFRLRPEEVGGFTQDGAVRNFRWVLSGEYPDEPGLYYGGTITLDKVIGSSLFDVENIEFTLTPVGNLVDGSVGKILTRRCGPPSSDTFGQLVDIPIGRYKITAVHKPTGNRVLVRNKNGAFSADGSVTLDFYGEKSPWFCSNCMIIEYGE</sequence>
<evidence type="ECO:0000313" key="1">
    <source>
        <dbReference type="EMBL" id="RDB02597.1"/>
    </source>
</evidence>
<protein>
    <submittedName>
        <fullName evidence="1">Carboxypeptidase regulatory-like domain-containing protein</fullName>
    </submittedName>
</protein>